<keyword evidence="2" id="KW-0479">Metal-binding</keyword>
<dbReference type="AlphaFoldDB" id="A0A1G2N1A4"/>
<evidence type="ECO:0000256" key="1">
    <source>
        <dbReference type="ARBA" id="ARBA00006360"/>
    </source>
</evidence>
<dbReference type="Gene3D" id="1.10.8.60">
    <property type="match status" value="1"/>
</dbReference>
<keyword evidence="6 8" id="KW-0239">DNA-directed DNA polymerase</keyword>
<dbReference type="PANTHER" id="PTHR11669">
    <property type="entry name" value="REPLICATION FACTOR C / DNA POLYMERASE III GAMMA-TAU SUBUNIT"/>
    <property type="match status" value="1"/>
</dbReference>
<keyword evidence="8" id="KW-0808">Transferase</keyword>
<dbReference type="GO" id="GO:0046872">
    <property type="term" value="F:metal ion binding"/>
    <property type="evidence" value="ECO:0007669"/>
    <property type="project" value="UniProtKB-KW"/>
</dbReference>
<organism evidence="10 11">
    <name type="scientific">Candidatus Taylorbacteria bacterium RIFCSPHIGHO2_12_FULL_45_16</name>
    <dbReference type="NCBI Taxonomy" id="1802315"/>
    <lineage>
        <taxon>Bacteria</taxon>
        <taxon>Candidatus Tayloriibacteriota</taxon>
    </lineage>
</organism>
<dbReference type="Gene3D" id="3.40.50.300">
    <property type="entry name" value="P-loop containing nucleotide triphosphate hydrolases"/>
    <property type="match status" value="1"/>
</dbReference>
<keyword evidence="4" id="KW-0862">Zinc</keyword>
<evidence type="ECO:0000256" key="4">
    <source>
        <dbReference type="ARBA" id="ARBA00022833"/>
    </source>
</evidence>
<evidence type="ECO:0000256" key="8">
    <source>
        <dbReference type="RuleBase" id="RU364063"/>
    </source>
</evidence>
<dbReference type="Pfam" id="PF22608">
    <property type="entry name" value="DNAX_ATPase_lid"/>
    <property type="match status" value="1"/>
</dbReference>
<accession>A0A1G2N1A4</accession>
<comment type="catalytic activity">
    <reaction evidence="7 8">
        <text>DNA(n) + a 2'-deoxyribonucleoside 5'-triphosphate = DNA(n+1) + diphosphate</text>
        <dbReference type="Rhea" id="RHEA:22508"/>
        <dbReference type="Rhea" id="RHEA-COMP:17339"/>
        <dbReference type="Rhea" id="RHEA-COMP:17340"/>
        <dbReference type="ChEBI" id="CHEBI:33019"/>
        <dbReference type="ChEBI" id="CHEBI:61560"/>
        <dbReference type="ChEBI" id="CHEBI:173112"/>
        <dbReference type="EC" id="2.7.7.7"/>
    </reaction>
</comment>
<dbReference type="GO" id="GO:0009360">
    <property type="term" value="C:DNA polymerase III complex"/>
    <property type="evidence" value="ECO:0007669"/>
    <property type="project" value="InterPro"/>
</dbReference>
<comment type="subunit">
    <text evidence="8">DNA polymerase III contains a core (composed of alpha, epsilon and theta chains) that associates with a tau subunit. This core dimerizes to form the POLIII' complex. PolIII' associates with the gamma complex (composed of gamma, delta, delta', psi and chi chains) and with the beta chain to form the complete DNA polymerase III complex.</text>
</comment>
<dbReference type="GO" id="GO:0006261">
    <property type="term" value="P:DNA-templated DNA replication"/>
    <property type="evidence" value="ECO:0007669"/>
    <property type="project" value="TreeGrafter"/>
</dbReference>
<evidence type="ECO:0000313" key="10">
    <source>
        <dbReference type="EMBL" id="OHA28991.1"/>
    </source>
</evidence>
<evidence type="ECO:0000256" key="6">
    <source>
        <dbReference type="ARBA" id="ARBA00022932"/>
    </source>
</evidence>
<sequence>MPVLYRTYRPAKWSEVIGQDSVVNTLKDSVENGKPSHAYLFSGSRGTGKTSVARILAKALKTADEDVYEIDAASNRGIDDIRELREHVSVMPFSSPFKVYIIDEVHMLSKDAWNALLKTLEEPPKHVIFILATTEIDKVPDTIISRCQTFSFRKPSREVIRKHIAVIAKKEGYDLDAGASDLIALLGDGSFRDALGMLEKVISSSADKKLTRAEVEVITGAPRAGLVNSFIEALMAKNADQALNIISETEKSGVSMSTFSTLVLEKMRFILLIQHSASSVASVKERVSDDDWAFIEVQADKSATAAVTPAMLSVLLSTADGIGRARIETLPLELAVVEICK</sequence>
<dbReference type="NCBIfam" id="TIGR02397">
    <property type="entry name" value="dnaX_nterm"/>
    <property type="match status" value="1"/>
</dbReference>
<keyword evidence="5 8" id="KW-0067">ATP-binding</keyword>
<comment type="similarity">
    <text evidence="1 8">Belongs to the DnaX/STICHEL family.</text>
</comment>
<evidence type="ECO:0000313" key="11">
    <source>
        <dbReference type="Proteomes" id="UP000178089"/>
    </source>
</evidence>
<proteinExistence type="inferred from homology"/>
<dbReference type="InterPro" id="IPR012763">
    <property type="entry name" value="DNA_pol_III_sug/sutau_N"/>
</dbReference>
<dbReference type="STRING" id="1802315.A3F51_01870"/>
<dbReference type="PANTHER" id="PTHR11669:SF0">
    <property type="entry name" value="PROTEIN STICHEL-LIKE 2"/>
    <property type="match status" value="1"/>
</dbReference>
<keyword evidence="8" id="KW-0235">DNA replication</keyword>
<reference evidence="10 11" key="1">
    <citation type="journal article" date="2016" name="Nat. Commun.">
        <title>Thousands of microbial genomes shed light on interconnected biogeochemical processes in an aquifer system.</title>
        <authorList>
            <person name="Anantharaman K."/>
            <person name="Brown C.T."/>
            <person name="Hug L.A."/>
            <person name="Sharon I."/>
            <person name="Castelle C.J."/>
            <person name="Probst A.J."/>
            <person name="Thomas B.C."/>
            <person name="Singh A."/>
            <person name="Wilkins M.J."/>
            <person name="Karaoz U."/>
            <person name="Brodie E.L."/>
            <person name="Williams K.H."/>
            <person name="Hubbard S.S."/>
            <person name="Banfield J.F."/>
        </authorList>
    </citation>
    <scope>NUCLEOTIDE SEQUENCE [LARGE SCALE GENOMIC DNA]</scope>
</reference>
<dbReference type="GO" id="GO:0003887">
    <property type="term" value="F:DNA-directed DNA polymerase activity"/>
    <property type="evidence" value="ECO:0007669"/>
    <property type="project" value="UniProtKB-KW"/>
</dbReference>
<dbReference type="SMART" id="SM00382">
    <property type="entry name" value="AAA"/>
    <property type="match status" value="1"/>
</dbReference>
<comment type="function">
    <text evidence="8">DNA polymerase III is a complex, multichain enzyme responsible for most of the replicative synthesis in bacteria. This DNA polymerase also exhibits 3' to 5' exonuclease activity.</text>
</comment>
<dbReference type="GO" id="GO:0005524">
    <property type="term" value="F:ATP binding"/>
    <property type="evidence" value="ECO:0007669"/>
    <property type="project" value="UniProtKB-KW"/>
</dbReference>
<dbReference type="EMBL" id="MHRT01000006">
    <property type="protein sequence ID" value="OHA28991.1"/>
    <property type="molecule type" value="Genomic_DNA"/>
</dbReference>
<evidence type="ECO:0000256" key="5">
    <source>
        <dbReference type="ARBA" id="ARBA00022840"/>
    </source>
</evidence>
<dbReference type="CDD" id="cd00009">
    <property type="entry name" value="AAA"/>
    <property type="match status" value="1"/>
</dbReference>
<dbReference type="InterPro" id="IPR045085">
    <property type="entry name" value="HLD_clamp_pol_III_gamma_tau"/>
</dbReference>
<dbReference type="EC" id="2.7.7.7" evidence="8"/>
<dbReference type="Pfam" id="PF13177">
    <property type="entry name" value="DNA_pol3_delta2"/>
    <property type="match status" value="2"/>
</dbReference>
<keyword evidence="8" id="KW-0548">Nucleotidyltransferase</keyword>
<evidence type="ECO:0000259" key="9">
    <source>
        <dbReference type="SMART" id="SM00382"/>
    </source>
</evidence>
<comment type="caution">
    <text evidence="10">The sequence shown here is derived from an EMBL/GenBank/DDBJ whole genome shotgun (WGS) entry which is preliminary data.</text>
</comment>
<dbReference type="InterPro" id="IPR050238">
    <property type="entry name" value="DNA_Rep/Repair_Clamp_Loader"/>
</dbReference>
<gene>
    <name evidence="8" type="primary">dnaX</name>
    <name evidence="10" type="ORF">A3F51_01870</name>
</gene>
<name>A0A1G2N1A4_9BACT</name>
<dbReference type="SUPFAM" id="SSF52540">
    <property type="entry name" value="P-loop containing nucleoside triphosphate hydrolases"/>
    <property type="match status" value="1"/>
</dbReference>
<feature type="domain" description="AAA+ ATPase" evidence="9">
    <location>
        <begin position="35"/>
        <end position="156"/>
    </location>
</feature>
<dbReference type="Gene3D" id="1.20.272.10">
    <property type="match status" value="1"/>
</dbReference>
<keyword evidence="3 8" id="KW-0547">Nucleotide-binding</keyword>
<dbReference type="InterPro" id="IPR027417">
    <property type="entry name" value="P-loop_NTPase"/>
</dbReference>
<dbReference type="Proteomes" id="UP000178089">
    <property type="component" value="Unassembled WGS sequence"/>
</dbReference>
<protein>
    <recommendedName>
        <fullName evidence="8">DNA polymerase III subunit gamma/tau</fullName>
        <ecNumber evidence="8">2.7.7.7</ecNumber>
    </recommendedName>
</protein>
<dbReference type="InterPro" id="IPR003593">
    <property type="entry name" value="AAA+_ATPase"/>
</dbReference>
<evidence type="ECO:0000256" key="7">
    <source>
        <dbReference type="ARBA" id="ARBA00049244"/>
    </source>
</evidence>
<evidence type="ECO:0000256" key="2">
    <source>
        <dbReference type="ARBA" id="ARBA00022723"/>
    </source>
</evidence>
<evidence type="ECO:0000256" key="3">
    <source>
        <dbReference type="ARBA" id="ARBA00022741"/>
    </source>
</evidence>